<dbReference type="RefSeq" id="WP_379149502.1">
    <property type="nucleotide sequence ID" value="NZ_JBHSRJ010000001.1"/>
</dbReference>
<accession>A0ABW1LF48</accession>
<reference evidence="2" key="1">
    <citation type="journal article" date="2019" name="Int. J. Syst. Evol. Microbiol.">
        <title>The Global Catalogue of Microorganisms (GCM) 10K type strain sequencing project: providing services to taxonomists for standard genome sequencing and annotation.</title>
        <authorList>
            <consortium name="The Broad Institute Genomics Platform"/>
            <consortium name="The Broad Institute Genome Sequencing Center for Infectious Disease"/>
            <person name="Wu L."/>
            <person name="Ma J."/>
        </authorList>
    </citation>
    <scope>NUCLEOTIDE SEQUENCE [LARGE SCALE GENOMIC DNA]</scope>
    <source>
        <strain evidence="2">CCUG 54522</strain>
    </source>
</reference>
<dbReference type="EMBL" id="JBHSRJ010000001">
    <property type="protein sequence ID" value="MFC6041662.1"/>
    <property type="molecule type" value="Genomic_DNA"/>
</dbReference>
<keyword evidence="2" id="KW-1185">Reference proteome</keyword>
<organism evidence="1 2">
    <name type="scientific">Nocardioides hankookensis</name>
    <dbReference type="NCBI Taxonomy" id="443157"/>
    <lineage>
        <taxon>Bacteria</taxon>
        <taxon>Bacillati</taxon>
        <taxon>Actinomycetota</taxon>
        <taxon>Actinomycetes</taxon>
        <taxon>Propionibacteriales</taxon>
        <taxon>Nocardioidaceae</taxon>
        <taxon>Nocardioides</taxon>
    </lineage>
</organism>
<sequence length="163" mass="17382">MPEQVTEVGSMRALGVNGAGDTLWLACADDGELVDLDPYSFKLPAGLERGEGLRAGVEELAAILKRVAPDVVALQEPETSQATYQSLVPRMSVEIVLEFAAAEAGVEMRRVSRAKLRSLLGLPRSGAVSSYSSEVISKPQNPHWAKKREIAAMSAVACSKDDA</sequence>
<dbReference type="Proteomes" id="UP001596135">
    <property type="component" value="Unassembled WGS sequence"/>
</dbReference>
<evidence type="ECO:0000313" key="2">
    <source>
        <dbReference type="Proteomes" id="UP001596135"/>
    </source>
</evidence>
<comment type="caution">
    <text evidence="1">The sequence shown here is derived from an EMBL/GenBank/DDBJ whole genome shotgun (WGS) entry which is preliminary data.</text>
</comment>
<name>A0ABW1LF48_9ACTN</name>
<proteinExistence type="predicted"/>
<gene>
    <name evidence="1" type="ORF">ACFPYL_01165</name>
</gene>
<protein>
    <submittedName>
        <fullName evidence="1">Uncharacterized protein</fullName>
    </submittedName>
</protein>
<evidence type="ECO:0000313" key="1">
    <source>
        <dbReference type="EMBL" id="MFC6041662.1"/>
    </source>
</evidence>